<dbReference type="EMBL" id="CP033905">
    <property type="protein sequence ID" value="AZR07599.1"/>
    <property type="molecule type" value="Genomic_DNA"/>
</dbReference>
<dbReference type="AlphaFoldDB" id="A0A3S9QNR4"/>
<evidence type="ECO:0000256" key="1">
    <source>
        <dbReference type="SAM" id="MobiDB-lite"/>
    </source>
</evidence>
<reference evidence="3 4" key="1">
    <citation type="submission" date="2018-11" db="EMBL/GenBank/DDBJ databases">
        <title>Multidrug-resistant genes are associated with an 42-kb island TGI1 carrying a complex class 1 integron in a Trueperella pyogenes.</title>
        <authorList>
            <person name="Dong W."/>
        </authorList>
    </citation>
    <scope>NUCLEOTIDE SEQUENCE [LARGE SCALE GENOMIC DNA]</scope>
    <source>
        <strain evidence="3 4">TP4</strain>
    </source>
</reference>
<keyword evidence="2" id="KW-1133">Transmembrane helix</keyword>
<feature type="transmembrane region" description="Helical" evidence="2">
    <location>
        <begin position="184"/>
        <end position="202"/>
    </location>
</feature>
<evidence type="ECO:0000313" key="4">
    <source>
        <dbReference type="Proteomes" id="UP000275951"/>
    </source>
</evidence>
<dbReference type="RefSeq" id="WP_126920409.1">
    <property type="nucleotide sequence ID" value="NZ_CP033905.1"/>
</dbReference>
<dbReference type="Proteomes" id="UP000275951">
    <property type="component" value="Chromosome"/>
</dbReference>
<name>A0A3S9QNR4_9ACTO</name>
<feature type="compositionally biased region" description="Polar residues" evidence="1">
    <location>
        <begin position="320"/>
        <end position="335"/>
    </location>
</feature>
<evidence type="ECO:0000313" key="3">
    <source>
        <dbReference type="EMBL" id="AZR07599.1"/>
    </source>
</evidence>
<accession>A0A3S9QNR4</accession>
<feature type="region of interest" description="Disordered" evidence="1">
    <location>
        <begin position="279"/>
        <end position="335"/>
    </location>
</feature>
<keyword evidence="2" id="KW-0472">Membrane</keyword>
<gene>
    <name evidence="3" type="ORF">EBQ10_10090</name>
</gene>
<evidence type="ECO:0000256" key="2">
    <source>
        <dbReference type="SAM" id="Phobius"/>
    </source>
</evidence>
<protein>
    <submittedName>
        <fullName evidence="3">Uncharacterized protein</fullName>
    </submittedName>
</protein>
<proteinExistence type="predicted"/>
<keyword evidence="2" id="KW-0812">Transmembrane</keyword>
<sequence>MKRIGGLLLVILGLAVASFGVFCAITAEDSTVVSVSVPGGQSQFIYTEPGVLSLAAETVTVTLSAPEGNVQWALATTKDAELYVGDASATKVVGLEAWDKAKVETLQGTEEARKVIEQAGHSDTGLDITHSDLWLKAGSGEKSVTAELTPDVTFEQSLIATTSTGTAPDLTLQWTRTVGVANPVPVIAMGVLIALIGTLLILNARQASKARMSARRIRARRELSEAETSILPKYDDRADTNATTGGAYGAAILPAANTELREPPLRGEDRLIIPVAEEAAAEGGGGESTPQAGKAEAEAPKNSQTRADQAEEEQDWRSLWSFSWGTPFQKGNDNA</sequence>
<organism evidence="3 4">
    <name type="scientific">Trueperella pyogenes</name>
    <dbReference type="NCBI Taxonomy" id="1661"/>
    <lineage>
        <taxon>Bacteria</taxon>
        <taxon>Bacillati</taxon>
        <taxon>Actinomycetota</taxon>
        <taxon>Actinomycetes</taxon>
        <taxon>Actinomycetales</taxon>
        <taxon>Actinomycetaceae</taxon>
        <taxon>Trueperella</taxon>
    </lineage>
</organism>